<dbReference type="EMBL" id="PDNB01000015">
    <property type="protein sequence ID" value="PGH16676.1"/>
    <property type="molecule type" value="Genomic_DNA"/>
</dbReference>
<sequence length="237" mass="25829">MQPKILLPLLFPSLSAAMTSFSWSFSDAPKDGSRNVTFPITVLSAAHNKQWYFAQQYGFVNGGMGYCGVQPQEDKNGRSQMRGVFSSFTEGTTTDDENCSDGADGGPGVSCGFVFDHDYSHTLDIVVSSEGNDKWVGTAVNTKTGKHVHIGSWTMPSGSGNIDLGGQAGFVERYLYNDEDKCDEIPRIEVHFHLPQAGNAKNSSISSMKEYDFCKGKKNWDATEDANGDGWTISMGF</sequence>
<feature type="chain" id="PRO_5013016145" evidence="1">
    <location>
        <begin position="18"/>
        <end position="237"/>
    </location>
</feature>
<evidence type="ECO:0000313" key="2">
    <source>
        <dbReference type="EMBL" id="PGH16676.1"/>
    </source>
</evidence>
<dbReference type="AlphaFoldDB" id="A0A2B7Y5C5"/>
<keyword evidence="3" id="KW-1185">Reference proteome</keyword>
<accession>A0A2B7Y5C5</accession>
<dbReference type="STRING" id="1447875.A0A2B7Y5C5"/>
<protein>
    <submittedName>
        <fullName evidence="2">Uncharacterized protein</fullName>
    </submittedName>
</protein>
<evidence type="ECO:0000313" key="3">
    <source>
        <dbReference type="Proteomes" id="UP000223968"/>
    </source>
</evidence>
<keyword evidence="1" id="KW-0732">Signal</keyword>
<dbReference type="OrthoDB" id="5576763at2759"/>
<evidence type="ECO:0000256" key="1">
    <source>
        <dbReference type="SAM" id="SignalP"/>
    </source>
</evidence>
<gene>
    <name evidence="2" type="ORF">AJ79_01548</name>
</gene>
<name>A0A2B7Y5C5_9EURO</name>
<feature type="signal peptide" evidence="1">
    <location>
        <begin position="1"/>
        <end position="17"/>
    </location>
</feature>
<reference evidence="2 3" key="1">
    <citation type="submission" date="2017-10" db="EMBL/GenBank/DDBJ databases">
        <title>Comparative genomics in systemic dimorphic fungi from Ajellomycetaceae.</title>
        <authorList>
            <person name="Munoz J.F."/>
            <person name="Mcewen J.G."/>
            <person name="Clay O.K."/>
            <person name="Cuomo C.A."/>
        </authorList>
    </citation>
    <scope>NUCLEOTIDE SEQUENCE [LARGE SCALE GENOMIC DNA]</scope>
    <source>
        <strain evidence="2 3">UAMH5409</strain>
    </source>
</reference>
<comment type="caution">
    <text evidence="2">The sequence shown here is derived from an EMBL/GenBank/DDBJ whole genome shotgun (WGS) entry which is preliminary data.</text>
</comment>
<proteinExistence type="predicted"/>
<organism evidence="2 3">
    <name type="scientific">Helicocarpus griseus UAMH5409</name>
    <dbReference type="NCBI Taxonomy" id="1447875"/>
    <lineage>
        <taxon>Eukaryota</taxon>
        <taxon>Fungi</taxon>
        <taxon>Dikarya</taxon>
        <taxon>Ascomycota</taxon>
        <taxon>Pezizomycotina</taxon>
        <taxon>Eurotiomycetes</taxon>
        <taxon>Eurotiomycetidae</taxon>
        <taxon>Onygenales</taxon>
        <taxon>Ajellomycetaceae</taxon>
        <taxon>Helicocarpus</taxon>
    </lineage>
</organism>
<dbReference type="Proteomes" id="UP000223968">
    <property type="component" value="Unassembled WGS sequence"/>
</dbReference>